<organism evidence="1 2">
    <name type="scientific">Mycena alexandri</name>
    <dbReference type="NCBI Taxonomy" id="1745969"/>
    <lineage>
        <taxon>Eukaryota</taxon>
        <taxon>Fungi</taxon>
        <taxon>Dikarya</taxon>
        <taxon>Basidiomycota</taxon>
        <taxon>Agaricomycotina</taxon>
        <taxon>Agaricomycetes</taxon>
        <taxon>Agaricomycetidae</taxon>
        <taxon>Agaricales</taxon>
        <taxon>Marasmiineae</taxon>
        <taxon>Mycenaceae</taxon>
        <taxon>Mycena</taxon>
    </lineage>
</organism>
<protein>
    <submittedName>
        <fullName evidence="1">Uncharacterized protein</fullName>
    </submittedName>
</protein>
<dbReference type="Proteomes" id="UP001218188">
    <property type="component" value="Unassembled WGS sequence"/>
</dbReference>
<evidence type="ECO:0000313" key="2">
    <source>
        <dbReference type="Proteomes" id="UP001218188"/>
    </source>
</evidence>
<sequence>MGCADKISKVYSLKLQQPSKSVDYFDTLGHGTRGHALAVDLSEEELEVYGVDWKGLHDDNPLHSQHKNNAEETGWTSWLGRVGPPEHLNEVPVESPQCPFYPDQGAALEAVIAEWRGLAADSDIIHLWNIALAFCRTLNNTAF</sequence>
<proteinExistence type="predicted"/>
<accession>A0AAD6SNK7</accession>
<gene>
    <name evidence="1" type="ORF">C8F04DRAFT_961080</name>
</gene>
<dbReference type="EMBL" id="JARJCM010000087">
    <property type="protein sequence ID" value="KAJ7030765.1"/>
    <property type="molecule type" value="Genomic_DNA"/>
</dbReference>
<name>A0AAD6SNK7_9AGAR</name>
<dbReference type="AlphaFoldDB" id="A0AAD6SNK7"/>
<evidence type="ECO:0000313" key="1">
    <source>
        <dbReference type="EMBL" id="KAJ7030765.1"/>
    </source>
</evidence>
<reference evidence="1" key="1">
    <citation type="submission" date="2023-03" db="EMBL/GenBank/DDBJ databases">
        <title>Massive genome expansion in bonnet fungi (Mycena s.s.) driven by repeated elements and novel gene families across ecological guilds.</title>
        <authorList>
            <consortium name="Lawrence Berkeley National Laboratory"/>
            <person name="Harder C.B."/>
            <person name="Miyauchi S."/>
            <person name="Viragh M."/>
            <person name="Kuo A."/>
            <person name="Thoen E."/>
            <person name="Andreopoulos B."/>
            <person name="Lu D."/>
            <person name="Skrede I."/>
            <person name="Drula E."/>
            <person name="Henrissat B."/>
            <person name="Morin E."/>
            <person name="Kohler A."/>
            <person name="Barry K."/>
            <person name="LaButti K."/>
            <person name="Morin E."/>
            <person name="Salamov A."/>
            <person name="Lipzen A."/>
            <person name="Mereny Z."/>
            <person name="Hegedus B."/>
            <person name="Baldrian P."/>
            <person name="Stursova M."/>
            <person name="Weitz H."/>
            <person name="Taylor A."/>
            <person name="Grigoriev I.V."/>
            <person name="Nagy L.G."/>
            <person name="Martin F."/>
            <person name="Kauserud H."/>
        </authorList>
    </citation>
    <scope>NUCLEOTIDE SEQUENCE</scope>
    <source>
        <strain evidence="1">CBHHK200</strain>
    </source>
</reference>
<comment type="caution">
    <text evidence="1">The sequence shown here is derived from an EMBL/GenBank/DDBJ whole genome shotgun (WGS) entry which is preliminary data.</text>
</comment>
<keyword evidence="2" id="KW-1185">Reference proteome</keyword>